<accession>A0AAW1T3P1</accession>
<dbReference type="Proteomes" id="UP001485043">
    <property type="component" value="Unassembled WGS sequence"/>
</dbReference>
<evidence type="ECO:0000313" key="2">
    <source>
        <dbReference type="EMBL" id="KAK9863267.1"/>
    </source>
</evidence>
<comment type="caution">
    <text evidence="2">The sequence shown here is derived from an EMBL/GenBank/DDBJ whole genome shotgun (WGS) entry which is preliminary data.</text>
</comment>
<proteinExistence type="predicted"/>
<reference evidence="2 3" key="1">
    <citation type="journal article" date="2024" name="Nat. Commun.">
        <title>Phylogenomics reveals the evolutionary origins of lichenization in chlorophyte algae.</title>
        <authorList>
            <person name="Puginier C."/>
            <person name="Libourel C."/>
            <person name="Otte J."/>
            <person name="Skaloud P."/>
            <person name="Haon M."/>
            <person name="Grisel S."/>
            <person name="Petersen M."/>
            <person name="Berrin J.G."/>
            <person name="Delaux P.M."/>
            <person name="Dal Grande F."/>
            <person name="Keller J."/>
        </authorList>
    </citation>
    <scope>NUCLEOTIDE SEQUENCE [LARGE SCALE GENOMIC DNA]</scope>
    <source>
        <strain evidence="2 3">SAG 2523</strain>
    </source>
</reference>
<dbReference type="EMBL" id="JALJOV010000495">
    <property type="protein sequence ID" value="KAK9863267.1"/>
    <property type="molecule type" value="Genomic_DNA"/>
</dbReference>
<feature type="compositionally biased region" description="Polar residues" evidence="1">
    <location>
        <begin position="69"/>
        <end position="84"/>
    </location>
</feature>
<evidence type="ECO:0000256" key="1">
    <source>
        <dbReference type="SAM" id="MobiDB-lite"/>
    </source>
</evidence>
<evidence type="ECO:0000313" key="3">
    <source>
        <dbReference type="Proteomes" id="UP001485043"/>
    </source>
</evidence>
<protein>
    <submittedName>
        <fullName evidence="2">Uncharacterized protein</fullName>
    </submittedName>
</protein>
<keyword evidence="3" id="KW-1185">Reference proteome</keyword>
<dbReference type="AlphaFoldDB" id="A0AAW1T3P1"/>
<gene>
    <name evidence="2" type="ORF">WJX84_005996</name>
</gene>
<sequence length="152" mass="15669">MWTDTPASITRSAGEAAAVRGLECARPEPTHATKLPAAMPAISQAALPIMMPSTSRASAGQLPAARPAVSTSLPTGTPVPSAQQVPAEENLKHVPPEAAPAGQLLLLPWIRFSSDHPVTLGLPLVSLASILWEQVSQSSGPSAQHPAQPGQQ</sequence>
<feature type="region of interest" description="Disordered" evidence="1">
    <location>
        <begin position="54"/>
        <end position="86"/>
    </location>
</feature>
<organism evidence="2 3">
    <name type="scientific">Apatococcus fuscideae</name>
    <dbReference type="NCBI Taxonomy" id="2026836"/>
    <lineage>
        <taxon>Eukaryota</taxon>
        <taxon>Viridiplantae</taxon>
        <taxon>Chlorophyta</taxon>
        <taxon>core chlorophytes</taxon>
        <taxon>Trebouxiophyceae</taxon>
        <taxon>Chlorellales</taxon>
        <taxon>Chlorellaceae</taxon>
        <taxon>Apatococcus</taxon>
    </lineage>
</organism>
<name>A0AAW1T3P1_9CHLO</name>